<evidence type="ECO:0000256" key="1">
    <source>
        <dbReference type="SAM" id="MobiDB-lite"/>
    </source>
</evidence>
<keyword evidence="3" id="KW-1185">Reference proteome</keyword>
<dbReference type="Proteomes" id="UP000536179">
    <property type="component" value="Unassembled WGS sequence"/>
</dbReference>
<accession>A0A7W5H859</accession>
<proteinExistence type="predicted"/>
<organism evidence="2 3">
    <name type="scientific">Aporhodopirellula rubra</name>
    <dbReference type="NCBI Taxonomy" id="980271"/>
    <lineage>
        <taxon>Bacteria</taxon>
        <taxon>Pseudomonadati</taxon>
        <taxon>Planctomycetota</taxon>
        <taxon>Planctomycetia</taxon>
        <taxon>Pirellulales</taxon>
        <taxon>Pirellulaceae</taxon>
        <taxon>Aporhodopirellula</taxon>
    </lineage>
</organism>
<reference evidence="2 3" key="1">
    <citation type="submission" date="2020-08" db="EMBL/GenBank/DDBJ databases">
        <title>Genomic Encyclopedia of Type Strains, Phase III (KMG-III): the genomes of soil and plant-associated and newly described type strains.</title>
        <authorList>
            <person name="Whitman W."/>
        </authorList>
    </citation>
    <scope>NUCLEOTIDE SEQUENCE [LARGE SCALE GENOMIC DNA]</scope>
    <source>
        <strain evidence="2 3">CECT 8075</strain>
    </source>
</reference>
<feature type="compositionally biased region" description="Polar residues" evidence="1">
    <location>
        <begin position="75"/>
        <end position="88"/>
    </location>
</feature>
<dbReference type="InterPro" id="IPR017850">
    <property type="entry name" value="Alkaline_phosphatase_core_sf"/>
</dbReference>
<dbReference type="EMBL" id="JACHXU010000021">
    <property type="protein sequence ID" value="MBB3209123.1"/>
    <property type="molecule type" value="Genomic_DNA"/>
</dbReference>
<comment type="caution">
    <text evidence="2">The sequence shown here is derived from an EMBL/GenBank/DDBJ whole genome shotgun (WGS) entry which is preliminary data.</text>
</comment>
<sequence length="88" mass="9966">MVRERWGDLKSNLSLLEVGYGLAHRLRLVRYGEGVEELYDLENDPDEFTNLAHSPDHAETEARLSEGIPVHAAPRNSQGFPLQPQSRL</sequence>
<dbReference type="AlphaFoldDB" id="A0A7W5H859"/>
<evidence type="ECO:0000313" key="2">
    <source>
        <dbReference type="EMBL" id="MBB3209123.1"/>
    </source>
</evidence>
<protein>
    <recommendedName>
        <fullName evidence="4">N-sulphoglucosamine sulphohydrolase C-terminal domain-containing protein</fullName>
    </recommendedName>
</protein>
<feature type="region of interest" description="Disordered" evidence="1">
    <location>
        <begin position="56"/>
        <end position="88"/>
    </location>
</feature>
<dbReference type="Gene3D" id="3.40.720.10">
    <property type="entry name" value="Alkaline Phosphatase, subunit A"/>
    <property type="match status" value="1"/>
</dbReference>
<evidence type="ECO:0000313" key="3">
    <source>
        <dbReference type="Proteomes" id="UP000536179"/>
    </source>
</evidence>
<dbReference type="SUPFAM" id="SSF53649">
    <property type="entry name" value="Alkaline phosphatase-like"/>
    <property type="match status" value="1"/>
</dbReference>
<evidence type="ECO:0008006" key="4">
    <source>
        <dbReference type="Google" id="ProtNLM"/>
    </source>
</evidence>
<gene>
    <name evidence="2" type="ORF">FHS27_004961</name>
</gene>
<name>A0A7W5H859_9BACT</name>